<sequence length="359" mass="40096">MACHGCQRASPKNFHILPIMLQIIVIGAGTFNVNAYTFVYPSLSIFSANERSRRNQVKTTLFYRNDTKIEVADEIERSSRDIFENNSTDQHYLKRNSDNMYANELAVDICEKKLDYIGAGTLGDIMSEPSQDQLASNRTATVGDSVQNLASDNESAVSLLSTEEDLKIRCGFDSDRIKKIQNGENKCTSTSSGLVTSTGGTLNYQFGKKVPNLSPLDRIALTSNGNLQRIFSSFYDAPVHVHVDKCVRRKPASLEDDADAIWDRIVHLNIFDQKFCKATSIITVHSEECVKIVESGEVGIGQLFRYLDKLPTFSIEDAGRCRKGGLWRSYTLGCTEVTCVILEEFVPHAWEFQSVDTSL</sequence>
<accession>A0A7S3Q072</accession>
<evidence type="ECO:0000313" key="1">
    <source>
        <dbReference type="EMBL" id="CAE0461061.1"/>
    </source>
</evidence>
<protein>
    <submittedName>
        <fullName evidence="1">Uncharacterized protein</fullName>
    </submittedName>
</protein>
<organism evidence="1">
    <name type="scientific">Chaetoceros debilis</name>
    <dbReference type="NCBI Taxonomy" id="122233"/>
    <lineage>
        <taxon>Eukaryota</taxon>
        <taxon>Sar</taxon>
        <taxon>Stramenopiles</taxon>
        <taxon>Ochrophyta</taxon>
        <taxon>Bacillariophyta</taxon>
        <taxon>Coscinodiscophyceae</taxon>
        <taxon>Chaetocerotophycidae</taxon>
        <taxon>Chaetocerotales</taxon>
        <taxon>Chaetocerotaceae</taxon>
        <taxon>Chaetoceros</taxon>
    </lineage>
</organism>
<dbReference type="Gene3D" id="3.40.1410.10">
    <property type="entry name" value="Chorismate lyase-like"/>
    <property type="match status" value="1"/>
</dbReference>
<dbReference type="SUPFAM" id="SSF64288">
    <property type="entry name" value="Chorismate lyase-like"/>
    <property type="match status" value="1"/>
</dbReference>
<dbReference type="InterPro" id="IPR028978">
    <property type="entry name" value="Chorismate_lyase_/UTRA_dom_sf"/>
</dbReference>
<gene>
    <name evidence="1" type="ORF">CDEB00056_LOCUS5902</name>
</gene>
<dbReference type="AlphaFoldDB" id="A0A7S3Q072"/>
<name>A0A7S3Q072_9STRA</name>
<dbReference type="EMBL" id="HBIO01007818">
    <property type="protein sequence ID" value="CAE0461061.1"/>
    <property type="molecule type" value="Transcribed_RNA"/>
</dbReference>
<reference evidence="1" key="1">
    <citation type="submission" date="2021-01" db="EMBL/GenBank/DDBJ databases">
        <authorList>
            <person name="Corre E."/>
            <person name="Pelletier E."/>
            <person name="Niang G."/>
            <person name="Scheremetjew M."/>
            <person name="Finn R."/>
            <person name="Kale V."/>
            <person name="Holt S."/>
            <person name="Cochrane G."/>
            <person name="Meng A."/>
            <person name="Brown T."/>
            <person name="Cohen L."/>
        </authorList>
    </citation>
    <scope>NUCLEOTIDE SEQUENCE</scope>
    <source>
        <strain evidence="1">MM31A-1</strain>
    </source>
</reference>
<proteinExistence type="predicted"/>